<accession>A0ABQ4NIE4</accession>
<sequence>MTVSMTFGRRTWVVGLWLAVGLAIQAGAASAQETCRAVTRVTAPPQNACLGGDTLSIAAAGDVLLHSGLQRRAYAHEDGFRALWSAAEPFFQAADIAYVNLEGPVAKGMTRGFSQRTDPGPVFDNVVYTSYPLFNYHERLIGDLMASGIDIVSTANNHSLDRGSQGADLTINALEQAGLAFTGTRRAGSPRDFVHVMPTAIGRLAWIACSYSTNGIPDTANQVLGCFSDRAELLALVTDTARRSDIAGVIVTPHWGWEYRSDPNARQRALAADLAKAGATVIVGTHPHVVQPWDYLDGVDAQKSMVVYSTGNFVSGQSQLPRRTGALFWIELCRAQPSGDLGQALFSRLSVARTGWAPFYMASTAAGPELQFAGGTVGGWPASARRHANTVMRPGELELDLDCGQDASSGQGIAALSVALQ</sequence>
<keyword evidence="5" id="KW-1185">Reference proteome</keyword>
<dbReference type="SUPFAM" id="SSF56300">
    <property type="entry name" value="Metallo-dependent phosphatases"/>
    <property type="match status" value="1"/>
</dbReference>
<dbReference type="PANTHER" id="PTHR33393:SF13">
    <property type="entry name" value="PGA BIOSYNTHESIS PROTEIN CAPA"/>
    <property type="match status" value="1"/>
</dbReference>
<dbReference type="InterPro" id="IPR019079">
    <property type="entry name" value="Capsule_synth_CapA"/>
</dbReference>
<name>A0ABQ4NIE4_9RHOB</name>
<comment type="caution">
    <text evidence="4">The sequence shown here is derived from an EMBL/GenBank/DDBJ whole genome shotgun (WGS) entry which is preliminary data.</text>
</comment>
<dbReference type="Pfam" id="PF09587">
    <property type="entry name" value="PGA_cap"/>
    <property type="match status" value="1"/>
</dbReference>
<proteinExistence type="inferred from homology"/>
<dbReference type="EMBL" id="BPFH01000001">
    <property type="protein sequence ID" value="GIT94191.1"/>
    <property type="molecule type" value="Genomic_DNA"/>
</dbReference>
<evidence type="ECO:0000259" key="3">
    <source>
        <dbReference type="SMART" id="SM00854"/>
    </source>
</evidence>
<evidence type="ECO:0000256" key="2">
    <source>
        <dbReference type="SAM" id="SignalP"/>
    </source>
</evidence>
<organism evidence="4 5">
    <name type="scientific">Jannaschia pagri</name>
    <dbReference type="NCBI Taxonomy" id="2829797"/>
    <lineage>
        <taxon>Bacteria</taxon>
        <taxon>Pseudomonadati</taxon>
        <taxon>Pseudomonadota</taxon>
        <taxon>Alphaproteobacteria</taxon>
        <taxon>Rhodobacterales</taxon>
        <taxon>Roseobacteraceae</taxon>
        <taxon>Jannaschia</taxon>
    </lineage>
</organism>
<comment type="similarity">
    <text evidence="1">Belongs to the CapA family.</text>
</comment>
<dbReference type="SMART" id="SM00854">
    <property type="entry name" value="PGA_cap"/>
    <property type="match status" value="1"/>
</dbReference>
<gene>
    <name evidence="4" type="ORF">JANAI62_08140</name>
</gene>
<dbReference type="InterPro" id="IPR052169">
    <property type="entry name" value="CW_Biosynth-Accessory"/>
</dbReference>
<dbReference type="PANTHER" id="PTHR33393">
    <property type="entry name" value="POLYGLUTAMINE SYNTHESIS ACCESSORY PROTEIN RV0574C-RELATED"/>
    <property type="match status" value="1"/>
</dbReference>
<feature type="chain" id="PRO_5046928764" description="Capsule synthesis protein CapA domain-containing protein" evidence="2">
    <location>
        <begin position="32"/>
        <end position="421"/>
    </location>
</feature>
<dbReference type="Proteomes" id="UP000786693">
    <property type="component" value="Unassembled WGS sequence"/>
</dbReference>
<feature type="signal peptide" evidence="2">
    <location>
        <begin position="1"/>
        <end position="31"/>
    </location>
</feature>
<evidence type="ECO:0000313" key="5">
    <source>
        <dbReference type="Proteomes" id="UP000786693"/>
    </source>
</evidence>
<protein>
    <recommendedName>
        <fullName evidence="3">Capsule synthesis protein CapA domain-containing protein</fullName>
    </recommendedName>
</protein>
<feature type="domain" description="Capsule synthesis protein CapA" evidence="3">
    <location>
        <begin position="56"/>
        <end position="317"/>
    </location>
</feature>
<dbReference type="CDD" id="cd07381">
    <property type="entry name" value="MPP_CapA"/>
    <property type="match status" value="1"/>
</dbReference>
<evidence type="ECO:0000313" key="4">
    <source>
        <dbReference type="EMBL" id="GIT94191.1"/>
    </source>
</evidence>
<dbReference type="Gene3D" id="3.60.21.10">
    <property type="match status" value="1"/>
</dbReference>
<evidence type="ECO:0000256" key="1">
    <source>
        <dbReference type="ARBA" id="ARBA00005662"/>
    </source>
</evidence>
<dbReference type="InterPro" id="IPR029052">
    <property type="entry name" value="Metallo-depent_PP-like"/>
</dbReference>
<reference evidence="4 5" key="1">
    <citation type="submission" date="2021-05" db="EMBL/GenBank/DDBJ databases">
        <title>Bacteria Genome sequencing.</title>
        <authorList>
            <person name="Takabe Y."/>
            <person name="Nakajima Y."/>
            <person name="Suzuki S."/>
            <person name="Shiozaki T."/>
        </authorList>
    </citation>
    <scope>NUCLEOTIDE SEQUENCE [LARGE SCALE GENOMIC DNA]</scope>
    <source>
        <strain evidence="4 5">AI_62</strain>
    </source>
</reference>
<keyword evidence="2" id="KW-0732">Signal</keyword>